<keyword evidence="1" id="KW-0472">Membrane</keyword>
<reference evidence="2 3" key="1">
    <citation type="submission" date="2021-06" db="EMBL/GenBank/DDBJ databases">
        <title>Whole genome sequences of Flavobacterium sp. KK2020170 and assembly.</title>
        <authorList>
            <person name="Kitahara K."/>
            <person name="Miyoshi S."/>
            <person name="Uesaka K."/>
        </authorList>
    </citation>
    <scope>NUCLEOTIDE SEQUENCE [LARGE SCALE GENOMIC DNA]</scope>
    <source>
        <strain evidence="2 3">KK2020170</strain>
    </source>
</reference>
<feature type="transmembrane region" description="Helical" evidence="1">
    <location>
        <begin position="83"/>
        <end position="101"/>
    </location>
</feature>
<keyword evidence="1" id="KW-0812">Transmembrane</keyword>
<name>A0ABM7S8R1_9FLAO</name>
<evidence type="ECO:0000313" key="2">
    <source>
        <dbReference type="EMBL" id="BCY29063.1"/>
    </source>
</evidence>
<gene>
    <name evidence="2" type="ORF">KK2020170_19310</name>
</gene>
<evidence type="ECO:0000256" key="1">
    <source>
        <dbReference type="SAM" id="Phobius"/>
    </source>
</evidence>
<sequence length="106" mass="12579">MNIILKKIFYFITIAIILIFGRYIIEGPGKQMVFVIIVNFWLSVCALLIYSMSSYIFKNLVLKTLFSVILFFILNFYFLGPFFYIELIIYVLSVITLSLYIEDKFR</sequence>
<protein>
    <submittedName>
        <fullName evidence="2">Uncharacterized protein</fullName>
    </submittedName>
</protein>
<feature type="transmembrane region" description="Helical" evidence="1">
    <location>
        <begin position="7"/>
        <end position="25"/>
    </location>
</feature>
<feature type="transmembrane region" description="Helical" evidence="1">
    <location>
        <begin position="31"/>
        <end position="53"/>
    </location>
</feature>
<organism evidence="2 3">
    <name type="scientific">Flavobacterium okayamense</name>
    <dbReference type="NCBI Taxonomy" id="2830782"/>
    <lineage>
        <taxon>Bacteria</taxon>
        <taxon>Pseudomonadati</taxon>
        <taxon>Bacteroidota</taxon>
        <taxon>Flavobacteriia</taxon>
        <taxon>Flavobacteriales</taxon>
        <taxon>Flavobacteriaceae</taxon>
        <taxon>Flavobacterium</taxon>
    </lineage>
</organism>
<accession>A0ABM7S8R1</accession>
<keyword evidence="3" id="KW-1185">Reference proteome</keyword>
<dbReference type="Proteomes" id="UP000825258">
    <property type="component" value="Chromosome"/>
</dbReference>
<evidence type="ECO:0000313" key="3">
    <source>
        <dbReference type="Proteomes" id="UP000825258"/>
    </source>
</evidence>
<feature type="transmembrane region" description="Helical" evidence="1">
    <location>
        <begin position="60"/>
        <end position="77"/>
    </location>
</feature>
<proteinExistence type="predicted"/>
<dbReference type="EMBL" id="AP024749">
    <property type="protein sequence ID" value="BCY29063.1"/>
    <property type="molecule type" value="Genomic_DNA"/>
</dbReference>
<keyword evidence="1" id="KW-1133">Transmembrane helix</keyword>